<comment type="caution">
    <text evidence="2">The sequence shown here is derived from an EMBL/GenBank/DDBJ whole genome shotgun (WGS) entry which is preliminary data.</text>
</comment>
<dbReference type="AlphaFoldDB" id="A0A2S7AES7"/>
<dbReference type="Proteomes" id="UP000239204">
    <property type="component" value="Unassembled WGS sequence"/>
</dbReference>
<evidence type="ECO:0000313" key="2">
    <source>
        <dbReference type="EMBL" id="PPU08240.1"/>
    </source>
</evidence>
<name>A0A2S7AES7_9XANT</name>
<evidence type="ECO:0000256" key="1">
    <source>
        <dbReference type="SAM" id="MobiDB-lite"/>
    </source>
</evidence>
<sequence length="97" mass="10123">MVRAAARRSLRACAALVNALRGRRSARVQATVHGMASSARSGGRASDAARAPAADPHGEQPEDGAYVAQDAPAFDGDRLQCGRQHTLIQADMSLRAA</sequence>
<organism evidence="2 3">
    <name type="scientific">Xanthomonas arboricola</name>
    <dbReference type="NCBI Taxonomy" id="56448"/>
    <lineage>
        <taxon>Bacteria</taxon>
        <taxon>Pseudomonadati</taxon>
        <taxon>Pseudomonadota</taxon>
        <taxon>Gammaproteobacteria</taxon>
        <taxon>Lysobacterales</taxon>
        <taxon>Lysobacteraceae</taxon>
        <taxon>Xanthomonas</taxon>
    </lineage>
</organism>
<dbReference type="EMBL" id="MIGY01000002">
    <property type="protein sequence ID" value="PPU08240.1"/>
    <property type="molecule type" value="Genomic_DNA"/>
</dbReference>
<proteinExistence type="predicted"/>
<gene>
    <name evidence="2" type="ORF">XarjCFBP7645_12015</name>
</gene>
<evidence type="ECO:0000313" key="3">
    <source>
        <dbReference type="Proteomes" id="UP000239204"/>
    </source>
</evidence>
<protein>
    <submittedName>
        <fullName evidence="2">Uncharacterized protein</fullName>
    </submittedName>
</protein>
<accession>A0A2S7AES7</accession>
<reference evidence="2 3" key="1">
    <citation type="submission" date="2016-08" db="EMBL/GenBank/DDBJ databases">
        <title>Evolution of the type three secretion system and type three effector repertoires in Xanthomonas.</title>
        <authorList>
            <person name="Merda D."/>
            <person name="Briand M."/>
            <person name="Bosis E."/>
            <person name="Rousseau C."/>
            <person name="Portier P."/>
            <person name="Jacques M.-A."/>
            <person name="Fischer-Le Saux M."/>
        </authorList>
    </citation>
    <scope>NUCLEOTIDE SEQUENCE [LARGE SCALE GENOMIC DNA]</scope>
    <source>
        <strain evidence="2 3">CFBP 7645</strain>
    </source>
</reference>
<feature type="compositionally biased region" description="Low complexity" evidence="1">
    <location>
        <begin position="36"/>
        <end position="55"/>
    </location>
</feature>
<feature type="region of interest" description="Disordered" evidence="1">
    <location>
        <begin position="31"/>
        <end position="68"/>
    </location>
</feature>